<dbReference type="Proteomes" id="UP000193675">
    <property type="component" value="Unassembled WGS sequence"/>
</dbReference>
<feature type="chain" id="PRO_5012755413" evidence="4">
    <location>
        <begin position="24"/>
        <end position="438"/>
    </location>
</feature>
<evidence type="ECO:0000256" key="1">
    <source>
        <dbReference type="ARBA" id="ARBA00009075"/>
    </source>
</evidence>
<sequence length="438" mass="48035">MRVMKWSMIALAVAAGTSQLALASSQDESKGFIEDSQLNVKTRMLYFSRDFRNNDRDPITGDRQSRVEETGLGFVGTFESGFTQGTVGVGVDAIGLLGVKLDSGRGRAGTGLFPLGEDGRAQDDYSEAHGAVKLRISDTVLKYGGQFTALPVFATDDSRLLPEVAEGFLLTSNEIEGLELNAGHFTRLNAQAQTYKDSIGGRDGDTGIKNPGLTEANIVGGTYAFNDNLSTSLYYSKVEDYWRKYYANVNWALPISDKQGLVFDFNIYDTKSDGDRARAFDGDKLDNRAFSLSGAYNIGAHTFTLAYQKVTGDGDYAYGVDGGGTIFLANSVARSDFNAEDEKSWQARYDLNFAEYGIPGLTFMTRYVRGTDANVAGTSNGKEWERDIDIKYVLQEGPAKDLSFRVRQATYRSSDGVYYGSPSLDELRLIVEYPLSIL</sequence>
<feature type="signal peptide" evidence="4">
    <location>
        <begin position="1"/>
        <end position="23"/>
    </location>
</feature>
<dbReference type="SUPFAM" id="SSF56935">
    <property type="entry name" value="Porins"/>
    <property type="match status" value="1"/>
</dbReference>
<name>A0A1X1A610_PSEPU</name>
<evidence type="ECO:0000313" key="6">
    <source>
        <dbReference type="Proteomes" id="UP000193675"/>
    </source>
</evidence>
<dbReference type="GO" id="GO:0015288">
    <property type="term" value="F:porin activity"/>
    <property type="evidence" value="ECO:0007669"/>
    <property type="project" value="TreeGrafter"/>
</dbReference>
<dbReference type="OrthoDB" id="6759120at2"/>
<protein>
    <submittedName>
        <fullName evidence="5">Porin</fullName>
    </submittedName>
</protein>
<proteinExistence type="inferred from homology"/>
<comment type="similarity">
    <text evidence="1">Belongs to the outer membrane porin (Opr) (TC 1.B.25) family.</text>
</comment>
<evidence type="ECO:0000256" key="3">
    <source>
        <dbReference type="ARBA" id="ARBA00022729"/>
    </source>
</evidence>
<dbReference type="Gene3D" id="2.40.160.10">
    <property type="entry name" value="Porin"/>
    <property type="match status" value="1"/>
</dbReference>
<dbReference type="PANTHER" id="PTHR34596:SF2">
    <property type="entry name" value="CHITOPORIN"/>
    <property type="match status" value="1"/>
</dbReference>
<keyword evidence="3 4" id="KW-0732">Signal</keyword>
<dbReference type="RefSeq" id="WP_084854473.1">
    <property type="nucleotide sequence ID" value="NZ_JAOTEI010000184.1"/>
</dbReference>
<dbReference type="Pfam" id="PF03573">
    <property type="entry name" value="OprD"/>
    <property type="match status" value="1"/>
</dbReference>
<dbReference type="InterPro" id="IPR023614">
    <property type="entry name" value="Porin_dom_sf"/>
</dbReference>
<reference evidence="5 6" key="1">
    <citation type="submission" date="2017-04" db="EMBL/GenBank/DDBJ databases">
        <title>Presence of VIM-2 positive Pseudomonas species in chickens and their surrounding environment.</title>
        <authorList>
            <person name="Zhang R."/>
        </authorList>
    </citation>
    <scope>NUCLEOTIDE SEQUENCE [LARGE SCALE GENOMIC DNA]</scope>
    <source>
        <strain evidence="5 6">DZ-C18</strain>
    </source>
</reference>
<dbReference type="GO" id="GO:0016020">
    <property type="term" value="C:membrane"/>
    <property type="evidence" value="ECO:0007669"/>
    <property type="project" value="InterPro"/>
</dbReference>
<organism evidence="5 6">
    <name type="scientific">Pseudomonas putida</name>
    <name type="common">Arthrobacter siderocapsulatus</name>
    <dbReference type="NCBI Taxonomy" id="303"/>
    <lineage>
        <taxon>Bacteria</taxon>
        <taxon>Pseudomonadati</taxon>
        <taxon>Pseudomonadota</taxon>
        <taxon>Gammaproteobacteria</taxon>
        <taxon>Pseudomonadales</taxon>
        <taxon>Pseudomonadaceae</taxon>
        <taxon>Pseudomonas</taxon>
    </lineage>
</organism>
<evidence type="ECO:0000256" key="4">
    <source>
        <dbReference type="SAM" id="SignalP"/>
    </source>
</evidence>
<dbReference type="AlphaFoldDB" id="A0A1X1A610"/>
<dbReference type="InterPro" id="IPR005318">
    <property type="entry name" value="OM_porin_bac"/>
</dbReference>
<dbReference type="EMBL" id="NBWC01000003">
    <property type="protein sequence ID" value="ORL67305.1"/>
    <property type="molecule type" value="Genomic_DNA"/>
</dbReference>
<dbReference type="PANTHER" id="PTHR34596">
    <property type="entry name" value="CHITOPORIN"/>
    <property type="match status" value="1"/>
</dbReference>
<gene>
    <name evidence="5" type="ORF">B7H17_03040</name>
</gene>
<evidence type="ECO:0000313" key="5">
    <source>
        <dbReference type="EMBL" id="ORL67305.1"/>
    </source>
</evidence>
<accession>A0A1X1A610</accession>
<evidence type="ECO:0000256" key="2">
    <source>
        <dbReference type="ARBA" id="ARBA00022448"/>
    </source>
</evidence>
<keyword evidence="2" id="KW-0813">Transport</keyword>
<comment type="caution">
    <text evidence="5">The sequence shown here is derived from an EMBL/GenBank/DDBJ whole genome shotgun (WGS) entry which is preliminary data.</text>
</comment>